<organism evidence="2 3">
    <name type="scientific">Pythium oligandrum</name>
    <name type="common">Mycoparasitic fungus</name>
    <dbReference type="NCBI Taxonomy" id="41045"/>
    <lineage>
        <taxon>Eukaryota</taxon>
        <taxon>Sar</taxon>
        <taxon>Stramenopiles</taxon>
        <taxon>Oomycota</taxon>
        <taxon>Peronosporomycetes</taxon>
        <taxon>Pythiales</taxon>
        <taxon>Pythiaceae</taxon>
        <taxon>Pythium</taxon>
    </lineage>
</organism>
<proteinExistence type="predicted"/>
<keyword evidence="3" id="KW-1185">Reference proteome</keyword>
<protein>
    <submittedName>
        <fullName evidence="2">Uncharacterized protein</fullName>
    </submittedName>
</protein>
<dbReference type="EMBL" id="SPLM01000005">
    <property type="protein sequence ID" value="TMW67264.1"/>
    <property type="molecule type" value="Genomic_DNA"/>
</dbReference>
<gene>
    <name evidence="2" type="ORF">Poli38472_012380</name>
</gene>
<dbReference type="Proteomes" id="UP000794436">
    <property type="component" value="Unassembled WGS sequence"/>
</dbReference>
<accession>A0A8K1CQ99</accession>
<feature type="region of interest" description="Disordered" evidence="1">
    <location>
        <begin position="10"/>
        <end position="71"/>
    </location>
</feature>
<evidence type="ECO:0000313" key="2">
    <source>
        <dbReference type="EMBL" id="TMW67264.1"/>
    </source>
</evidence>
<evidence type="ECO:0000313" key="3">
    <source>
        <dbReference type="Proteomes" id="UP000794436"/>
    </source>
</evidence>
<dbReference type="AlphaFoldDB" id="A0A8K1CQ99"/>
<reference evidence="2" key="1">
    <citation type="submission" date="2019-03" db="EMBL/GenBank/DDBJ databases">
        <title>Long read genome sequence of the mycoparasitic Pythium oligandrum ATCC 38472 isolated from sugarbeet rhizosphere.</title>
        <authorList>
            <person name="Gaulin E."/>
        </authorList>
    </citation>
    <scope>NUCLEOTIDE SEQUENCE</scope>
    <source>
        <strain evidence="2">ATCC 38472_TT</strain>
    </source>
</reference>
<dbReference type="OrthoDB" id="117791at2759"/>
<name>A0A8K1CQ99_PYTOL</name>
<comment type="caution">
    <text evidence="2">The sequence shown here is derived from an EMBL/GenBank/DDBJ whole genome shotgun (WGS) entry which is preliminary data.</text>
</comment>
<evidence type="ECO:0000256" key="1">
    <source>
        <dbReference type="SAM" id="MobiDB-lite"/>
    </source>
</evidence>
<sequence>MRPLMVRVRLRPTQATTRPAAVANARAPMSSATEEESCESSGEPPKRRARRASSRQSSEEPRARYARRKPSYLVKKEEKHVLLQEIYSLENHVAQLRHQLGAPTLMDEQLLDEGYQQRRKMKETLQTQQLRLVGLQSLLARHINGQLVNPLHSFIHLGRDKQSRRDALLALRREKLQFCHQFIEERLRYIDCTQPYESTEHFVSECGDVHFVGAQVALFEGAHSVQQVYEALSFGLSNLEIALTEVIGHLTIREDIDEVETRISNHRLVSSIEAGIIQELNLVHYTEYYPHFEGVESDGYALVAADCVDLDELYPYFPQERVQKDISAAMSLSSFRRPRPNAGPEDPGELVVVYKRCAYMAIRRPQFEISHGALEELSVSLVKWGEVMLEQLRHAITCGGIPVM</sequence>